<feature type="compositionally biased region" description="Polar residues" evidence="14">
    <location>
        <begin position="750"/>
        <end position="760"/>
    </location>
</feature>
<gene>
    <name evidence="17" type="ORF">PTTG_05726</name>
</gene>
<dbReference type="GO" id="GO:0035312">
    <property type="term" value="F:5'-3' DNA exonuclease activity"/>
    <property type="evidence" value="ECO:0007669"/>
    <property type="project" value="InterPro"/>
</dbReference>
<dbReference type="InterPro" id="IPR006084">
    <property type="entry name" value="XPG/Rad2"/>
</dbReference>
<dbReference type="Pfam" id="PF00867">
    <property type="entry name" value="XPG_I"/>
    <property type="match status" value="1"/>
</dbReference>
<feature type="domain" description="XPG N-terminal" evidence="16">
    <location>
        <begin position="1"/>
        <end position="99"/>
    </location>
</feature>
<dbReference type="SUPFAM" id="SSF88723">
    <property type="entry name" value="PIN domain-like"/>
    <property type="match status" value="1"/>
</dbReference>
<feature type="compositionally biased region" description="Low complexity" evidence="14">
    <location>
        <begin position="800"/>
        <end position="818"/>
    </location>
</feature>
<dbReference type="EnsemblFungi" id="PTTG_05726-t43_1">
    <property type="protein sequence ID" value="PTTG_05726-t43_1-p1"/>
    <property type="gene ID" value="PTTG_05726"/>
</dbReference>
<evidence type="ECO:0000313" key="17">
    <source>
        <dbReference type="EMBL" id="OAV88571.1"/>
    </source>
</evidence>
<dbReference type="InterPro" id="IPR029060">
    <property type="entry name" value="PIN-like_dom_sf"/>
</dbReference>
<dbReference type="SMART" id="SM00484">
    <property type="entry name" value="XPGI"/>
    <property type="match status" value="1"/>
</dbReference>
<feature type="compositionally biased region" description="Polar residues" evidence="14">
    <location>
        <begin position="393"/>
        <end position="406"/>
    </location>
</feature>
<evidence type="ECO:0000256" key="2">
    <source>
        <dbReference type="ARBA" id="ARBA00004123"/>
    </source>
</evidence>
<feature type="domain" description="XPG-I" evidence="15">
    <location>
        <begin position="138"/>
        <end position="210"/>
    </location>
</feature>
<dbReference type="GO" id="GO:0046872">
    <property type="term" value="F:metal ion binding"/>
    <property type="evidence" value="ECO:0007669"/>
    <property type="project" value="UniProtKB-KW"/>
</dbReference>
<feature type="compositionally biased region" description="Polar residues" evidence="14">
    <location>
        <begin position="659"/>
        <end position="677"/>
    </location>
</feature>
<evidence type="ECO:0000256" key="3">
    <source>
        <dbReference type="ARBA" id="ARBA00010563"/>
    </source>
</evidence>
<feature type="compositionally biased region" description="Polar residues" evidence="14">
    <location>
        <begin position="350"/>
        <end position="377"/>
    </location>
</feature>
<keyword evidence="9" id="KW-0460">Magnesium</keyword>
<evidence type="ECO:0000256" key="5">
    <source>
        <dbReference type="ARBA" id="ARBA00022723"/>
    </source>
</evidence>
<evidence type="ECO:0000313" key="19">
    <source>
        <dbReference type="Proteomes" id="UP000005240"/>
    </source>
</evidence>
<keyword evidence="4" id="KW-0540">Nuclease</keyword>
<dbReference type="STRING" id="630390.A0A180G7E2"/>
<dbReference type="FunFam" id="3.40.50.1010:FF:000002">
    <property type="entry name" value="Exonuclease 1, putative"/>
    <property type="match status" value="1"/>
</dbReference>
<evidence type="ECO:0000256" key="14">
    <source>
        <dbReference type="SAM" id="MobiDB-lite"/>
    </source>
</evidence>
<dbReference type="CDD" id="cd09857">
    <property type="entry name" value="PIN_EXO1"/>
    <property type="match status" value="1"/>
</dbReference>
<feature type="compositionally biased region" description="Basic and acidic residues" evidence="14">
    <location>
        <begin position="774"/>
        <end position="784"/>
    </location>
</feature>
<dbReference type="InterPro" id="IPR006086">
    <property type="entry name" value="XPG-I_dom"/>
</dbReference>
<evidence type="ECO:0000259" key="16">
    <source>
        <dbReference type="SMART" id="SM00485"/>
    </source>
</evidence>
<feature type="compositionally biased region" description="Basic and acidic residues" evidence="14">
    <location>
        <begin position="706"/>
        <end position="717"/>
    </location>
</feature>
<evidence type="ECO:0000256" key="4">
    <source>
        <dbReference type="ARBA" id="ARBA00022722"/>
    </source>
</evidence>
<dbReference type="InterPro" id="IPR008918">
    <property type="entry name" value="HhH2"/>
</dbReference>
<feature type="compositionally biased region" description="Low complexity" evidence="14">
    <location>
        <begin position="378"/>
        <end position="392"/>
    </location>
</feature>
<protein>
    <submittedName>
        <fullName evidence="17 18">Uncharacterized protein</fullName>
    </submittedName>
</protein>
<dbReference type="Gene3D" id="3.40.50.1010">
    <property type="entry name" value="5'-nuclease"/>
    <property type="match status" value="1"/>
</dbReference>
<evidence type="ECO:0000256" key="13">
    <source>
        <dbReference type="ARBA" id="ARBA00023242"/>
    </source>
</evidence>
<keyword evidence="11" id="KW-0238">DNA-binding</keyword>
<feature type="compositionally biased region" description="Polar residues" evidence="14">
    <location>
        <begin position="603"/>
        <end position="618"/>
    </location>
</feature>
<dbReference type="Pfam" id="PF00752">
    <property type="entry name" value="XPG_N"/>
    <property type="match status" value="1"/>
</dbReference>
<accession>A0A180G7E2</accession>
<feature type="region of interest" description="Disordered" evidence="14">
    <location>
        <begin position="698"/>
        <end position="717"/>
    </location>
</feature>
<reference evidence="17" key="2">
    <citation type="submission" date="2016-05" db="EMBL/GenBank/DDBJ databases">
        <title>Comparative analysis highlights variable genome content of wheat rusts and divergence of the mating loci.</title>
        <authorList>
            <person name="Cuomo C.A."/>
            <person name="Bakkeren G."/>
            <person name="Szabo L."/>
            <person name="Khalil H."/>
            <person name="Joly D."/>
            <person name="Goldberg J."/>
            <person name="Young S."/>
            <person name="Zeng Q."/>
            <person name="Fellers J."/>
        </authorList>
    </citation>
    <scope>NUCLEOTIDE SEQUENCE [LARGE SCALE GENOMIC DNA]</scope>
    <source>
        <strain evidence="17">1-1 BBBD Race 1</strain>
    </source>
</reference>
<dbReference type="SUPFAM" id="SSF47807">
    <property type="entry name" value="5' to 3' exonuclease, C-terminal subdomain"/>
    <property type="match status" value="1"/>
</dbReference>
<dbReference type="InterPro" id="IPR044752">
    <property type="entry name" value="PIN-like_EXO1"/>
</dbReference>
<dbReference type="GO" id="GO:0017108">
    <property type="term" value="F:5'-flap endonuclease activity"/>
    <property type="evidence" value="ECO:0007669"/>
    <property type="project" value="TreeGrafter"/>
</dbReference>
<dbReference type="OrthoDB" id="26491at2759"/>
<evidence type="ECO:0000259" key="15">
    <source>
        <dbReference type="SMART" id="SM00484"/>
    </source>
</evidence>
<keyword evidence="7" id="KW-0378">Hydrolase</keyword>
<dbReference type="SMART" id="SM00279">
    <property type="entry name" value="HhH2"/>
    <property type="match status" value="1"/>
</dbReference>
<evidence type="ECO:0000256" key="8">
    <source>
        <dbReference type="ARBA" id="ARBA00022839"/>
    </source>
</evidence>
<dbReference type="EMBL" id="ADAS02000167">
    <property type="protein sequence ID" value="OAV88571.1"/>
    <property type="molecule type" value="Genomic_DNA"/>
</dbReference>
<feature type="region of interest" description="Disordered" evidence="14">
    <location>
        <begin position="731"/>
        <end position="833"/>
    </location>
</feature>
<evidence type="ECO:0000256" key="7">
    <source>
        <dbReference type="ARBA" id="ARBA00022801"/>
    </source>
</evidence>
<keyword evidence="10" id="KW-0267">Excision nuclease</keyword>
<dbReference type="SMART" id="SM00485">
    <property type="entry name" value="XPGN"/>
    <property type="match status" value="1"/>
</dbReference>
<evidence type="ECO:0000256" key="12">
    <source>
        <dbReference type="ARBA" id="ARBA00023204"/>
    </source>
</evidence>
<evidence type="ECO:0000256" key="1">
    <source>
        <dbReference type="ARBA" id="ARBA00001946"/>
    </source>
</evidence>
<dbReference type="GO" id="GO:0003677">
    <property type="term" value="F:DNA binding"/>
    <property type="evidence" value="ECO:0007669"/>
    <property type="project" value="UniProtKB-KW"/>
</dbReference>
<keyword evidence="6" id="KW-0227">DNA damage</keyword>
<evidence type="ECO:0000256" key="9">
    <source>
        <dbReference type="ARBA" id="ARBA00022842"/>
    </source>
</evidence>
<dbReference type="AlphaFoldDB" id="A0A180G7E2"/>
<feature type="region of interest" description="Disordered" evidence="14">
    <location>
        <begin position="343"/>
        <end position="419"/>
    </location>
</feature>
<comment type="subcellular location">
    <subcellularLocation>
        <location evidence="2">Nucleus</location>
    </subcellularLocation>
</comment>
<keyword evidence="13" id="KW-0539">Nucleus</keyword>
<reference evidence="17" key="1">
    <citation type="submission" date="2009-11" db="EMBL/GenBank/DDBJ databases">
        <authorList>
            <consortium name="The Broad Institute Genome Sequencing Platform"/>
            <person name="Ward D."/>
            <person name="Feldgarden M."/>
            <person name="Earl A."/>
            <person name="Young S.K."/>
            <person name="Zeng Q."/>
            <person name="Koehrsen M."/>
            <person name="Alvarado L."/>
            <person name="Berlin A."/>
            <person name="Bochicchio J."/>
            <person name="Borenstein D."/>
            <person name="Chapman S.B."/>
            <person name="Chen Z."/>
            <person name="Engels R."/>
            <person name="Freedman E."/>
            <person name="Gellesch M."/>
            <person name="Goldberg J."/>
            <person name="Griggs A."/>
            <person name="Gujja S."/>
            <person name="Heilman E."/>
            <person name="Heiman D."/>
            <person name="Hepburn T."/>
            <person name="Howarth C."/>
            <person name="Jen D."/>
            <person name="Larson L."/>
            <person name="Lewis B."/>
            <person name="Mehta T."/>
            <person name="Park D."/>
            <person name="Pearson M."/>
            <person name="Roberts A."/>
            <person name="Saif S."/>
            <person name="Shea T."/>
            <person name="Shenoy N."/>
            <person name="Sisk P."/>
            <person name="Stolte C."/>
            <person name="Sykes S."/>
            <person name="Thomson T."/>
            <person name="Walk T."/>
            <person name="White J."/>
            <person name="Yandava C."/>
            <person name="Izard J."/>
            <person name="Baranova O.V."/>
            <person name="Blanton J.M."/>
            <person name="Tanner A.C."/>
            <person name="Dewhirst F.E."/>
            <person name="Haas B."/>
            <person name="Nusbaum C."/>
            <person name="Birren B."/>
        </authorList>
    </citation>
    <scope>NUCLEOTIDE SEQUENCE [LARGE SCALE GENOMIC DNA]</scope>
    <source>
        <strain evidence="17">1-1 BBBD Race 1</strain>
    </source>
</reference>
<reference evidence="18" key="4">
    <citation type="submission" date="2025-05" db="UniProtKB">
        <authorList>
            <consortium name="EnsemblFungi"/>
        </authorList>
    </citation>
    <scope>IDENTIFICATION</scope>
    <source>
        <strain evidence="18">isolate 1-1 / race 1 (BBBD)</strain>
    </source>
</reference>
<evidence type="ECO:0000256" key="6">
    <source>
        <dbReference type="ARBA" id="ARBA00022763"/>
    </source>
</evidence>
<organism evidence="17">
    <name type="scientific">Puccinia triticina (isolate 1-1 / race 1 (BBBD))</name>
    <name type="common">Brown leaf rust fungus</name>
    <dbReference type="NCBI Taxonomy" id="630390"/>
    <lineage>
        <taxon>Eukaryota</taxon>
        <taxon>Fungi</taxon>
        <taxon>Dikarya</taxon>
        <taxon>Basidiomycota</taxon>
        <taxon>Pucciniomycotina</taxon>
        <taxon>Pucciniomycetes</taxon>
        <taxon>Pucciniales</taxon>
        <taxon>Pucciniaceae</taxon>
        <taxon>Puccinia</taxon>
    </lineage>
</organism>
<comment type="similarity">
    <text evidence="3">Belongs to the XPG/RAD2 endonuclease family. EXO1 subfamily.</text>
</comment>
<keyword evidence="19" id="KW-1185">Reference proteome</keyword>
<evidence type="ECO:0000256" key="10">
    <source>
        <dbReference type="ARBA" id="ARBA00022881"/>
    </source>
</evidence>
<name>A0A180G7E2_PUCT1</name>
<dbReference type="PANTHER" id="PTHR11081">
    <property type="entry name" value="FLAP ENDONUCLEASE FAMILY MEMBER"/>
    <property type="match status" value="1"/>
</dbReference>
<dbReference type="PRINTS" id="PR00853">
    <property type="entry name" value="XPGRADSUPER"/>
</dbReference>
<dbReference type="PANTHER" id="PTHR11081:SF65">
    <property type="entry name" value="DNA DAMAGE-INDUCIBLE PROTEIN DIN7-RELATED"/>
    <property type="match status" value="1"/>
</dbReference>
<dbReference type="InterPro" id="IPR037315">
    <property type="entry name" value="EXO1_H3TH"/>
</dbReference>
<dbReference type="FunFam" id="1.10.150.20:FF:000011">
    <property type="entry name" value="exonuclease 1"/>
    <property type="match status" value="1"/>
</dbReference>
<keyword evidence="12" id="KW-0234">DNA repair</keyword>
<dbReference type="InterPro" id="IPR036279">
    <property type="entry name" value="5-3_exonuclease_C_sf"/>
</dbReference>
<keyword evidence="5" id="KW-0479">Metal-binding</keyword>
<evidence type="ECO:0000256" key="11">
    <source>
        <dbReference type="ARBA" id="ARBA00023125"/>
    </source>
</evidence>
<sequence length="833" mass="92410">MGIQGLLPFLRSIQRESHLQHWAGKTLAIDGYVWLHRGAYHCAQELCLGKPTTKHVEYFVQKIDLLRRFGVSAYVVFDGDHLPSKKHTEDDRANRRKTALMNAQKWLAQGDQKKAREEFVKAVDVTPRLAHDVILALRSMGVKYVVAPYEADAQLRYLEMQGEVDAVITEDSDLLVYGARNVLFKLDPSGNCIHISRDEFKQLEDKRMALWSDQQFRQMAMLSGCDYLASIPGLGIKKAYDLIRRHQTAERAIKATRLDGKLPVPLKYEQAFREAELTFEHQFVYDPTTRTMIPLNPLPDVPPSQKSLAGCGEKWPDQIAIDVAEGRVDPCTKEVFSGKSTALKHVSPRCQPTTNTPKQSTSKRPALNSGKQSTLNQFAFKSSNSNSKAVSSTPAHPSISDNLPSRQDTKSIAPVNGKPSKFFELQSSKQPDLISPTPPEADSASQGYIATQTTIEDLAAEDAVPMTQEGWDAISDMSTDDSVGVKREDARKDIEFEKLIGEDLPSSQMHDPFIAPATIHSVSRPELFPCSSFSLSSQENCKTSPEIKNQAFQDNSDGFISTSEPDESELTITKPQVTIITPNNHHSTAAVLNCRRVSEPISRQTRQFPISSDPIYSSDNDENDQTKVLETGPNRRKATQSTSQSHQPSKRICRGFVPTPSSKLSKASKRNVSTTTAYDEEISPSLARVATGIRNRFTFQKPASSSEKRPPIGKPKLFDFSKDIVELKSQLNEKTKAPLRPSSSHRKSCQLPTGPSTASFINDGPTPRPPQTESHAHPAHDYIPVKRQTASRKTSFNKISPSTPSSAAPSTRSTPTASNKLSMFMFRGNVNHN</sequence>
<proteinExistence type="inferred from homology"/>
<evidence type="ECO:0000313" key="18">
    <source>
        <dbReference type="EnsemblFungi" id="PTTG_05726-t43_1-p1"/>
    </source>
</evidence>
<dbReference type="GO" id="GO:0005634">
    <property type="term" value="C:nucleus"/>
    <property type="evidence" value="ECO:0007669"/>
    <property type="project" value="UniProtKB-SubCell"/>
</dbReference>
<dbReference type="CDD" id="cd09908">
    <property type="entry name" value="H3TH_EXO1"/>
    <property type="match status" value="1"/>
</dbReference>
<dbReference type="Proteomes" id="UP000005240">
    <property type="component" value="Unassembled WGS sequence"/>
</dbReference>
<dbReference type="Gene3D" id="1.10.150.20">
    <property type="entry name" value="5' to 3' exonuclease, C-terminal subdomain"/>
    <property type="match status" value="1"/>
</dbReference>
<dbReference type="VEuPathDB" id="FungiDB:PTTG_05726"/>
<feature type="region of interest" description="Disordered" evidence="14">
    <location>
        <begin position="603"/>
        <end position="677"/>
    </location>
</feature>
<dbReference type="InterPro" id="IPR006085">
    <property type="entry name" value="XPG_DNA_repair_N"/>
</dbReference>
<keyword evidence="8" id="KW-0269">Exonuclease</keyword>
<reference evidence="18 19" key="3">
    <citation type="journal article" date="2017" name="G3 (Bethesda)">
        <title>Comparative analysis highlights variable genome content of wheat rusts and divergence of the mating loci.</title>
        <authorList>
            <person name="Cuomo C.A."/>
            <person name="Bakkeren G."/>
            <person name="Khalil H.B."/>
            <person name="Panwar V."/>
            <person name="Joly D."/>
            <person name="Linning R."/>
            <person name="Sakthikumar S."/>
            <person name="Song X."/>
            <person name="Adiconis X."/>
            <person name="Fan L."/>
            <person name="Goldberg J.M."/>
            <person name="Levin J.Z."/>
            <person name="Young S."/>
            <person name="Zeng Q."/>
            <person name="Anikster Y."/>
            <person name="Bruce M."/>
            <person name="Wang M."/>
            <person name="Yin C."/>
            <person name="McCallum B."/>
            <person name="Szabo L.J."/>
            <person name="Hulbert S."/>
            <person name="Chen X."/>
            <person name="Fellers J.P."/>
        </authorList>
    </citation>
    <scope>NUCLEOTIDE SEQUENCE</scope>
    <source>
        <strain evidence="18">isolate 1-1 / race 1 (BBBD)</strain>
        <strain evidence="19">Isolate 1-1 / race 1 (BBBD)</strain>
    </source>
</reference>
<comment type="cofactor">
    <cofactor evidence="1">
        <name>Mg(2+)</name>
        <dbReference type="ChEBI" id="CHEBI:18420"/>
    </cofactor>
</comment>
<dbReference type="GO" id="GO:0006281">
    <property type="term" value="P:DNA repair"/>
    <property type="evidence" value="ECO:0007669"/>
    <property type="project" value="UniProtKB-KW"/>
</dbReference>